<evidence type="ECO:0000256" key="1">
    <source>
        <dbReference type="ARBA" id="ARBA00022741"/>
    </source>
</evidence>
<dbReference type="InterPro" id="IPR027417">
    <property type="entry name" value="P-loop_NTPase"/>
</dbReference>
<dbReference type="PANTHER" id="PTHR13710:SF150">
    <property type="entry name" value="ATP-DEPENDENT DNA HELICASE RECQ"/>
    <property type="match status" value="1"/>
</dbReference>
<name>A0A243S0S7_9ACTN</name>
<evidence type="ECO:0000256" key="5">
    <source>
        <dbReference type="ARBA" id="ARBA00023125"/>
    </source>
</evidence>
<keyword evidence="12" id="KW-1185">Reference proteome</keyword>
<dbReference type="AlphaFoldDB" id="A0A243S0S7"/>
<evidence type="ECO:0000313" key="11">
    <source>
        <dbReference type="EMBL" id="OUD01084.1"/>
    </source>
</evidence>
<dbReference type="SUPFAM" id="SSF52540">
    <property type="entry name" value="P-loop containing nucleoside triphosphate hydrolases"/>
    <property type="match status" value="1"/>
</dbReference>
<evidence type="ECO:0000313" key="12">
    <source>
        <dbReference type="Proteomes" id="UP000195105"/>
    </source>
</evidence>
<sequence length="570" mass="62571">MTRRTGSPKARADAGGPDRIAELRRVARERFGWSDLGPEQTEAMRALLDGRDVLVVMPTGSGKSAIYQVPTVVLGGPAVVVSPLIALQRDQVTGLRESAAPDAVAVNSAQPESATDRGWRAVREGDAEYLFLSPEQLAKDSVLKRLRELGPSLFVVDEAHCVSAWGHDFRPDYLGLGEVAERLGRPPVLALTATAAAPVRADIVENLHMRDAHVVTAGTDRPNIHLAVRTFTDDATKREAVSRWSAGVRAPGILYTATRKDAETHAARLRQDGVDAEAYHAGMKASERRRIHDGFMAGAPAVVVATSAFGMGIDKPDVRFVAHASVPESLDSYYQEIGRAGRDGDPADAVLFYRPEDLGLQRFLTARSLDLDGLRRIMTALLGQDAPHSRSRVAHQCGLSRRKTTDLLNLLEEAGAVTVEGRHRAVRALPGRTAADAAERAEEVFERRRRMDRSRIEMMRGYAETPSCRRQYLLGYFGEQLDEPCGRCDVCERDDDRRAEAGQLESQRESSTAPGHRAPYEPNDRVRHTQWGTGMVMRVEEDRLVVLFEQVGYKTLSMAAVQESDLLAGA</sequence>
<dbReference type="GO" id="GO:0005524">
    <property type="term" value="F:ATP binding"/>
    <property type="evidence" value="ECO:0007669"/>
    <property type="project" value="UniProtKB-KW"/>
</dbReference>
<protein>
    <recommendedName>
        <fullName evidence="6">ATP-dependent DNA helicase RecQ</fullName>
    </recommendedName>
    <alternativeName>
        <fullName evidence="7">DNA 3'-5' helicase RecQ</fullName>
    </alternativeName>
</protein>
<gene>
    <name evidence="11" type="ORF">CA983_22080</name>
</gene>
<evidence type="ECO:0000256" key="2">
    <source>
        <dbReference type="ARBA" id="ARBA00022801"/>
    </source>
</evidence>
<dbReference type="GO" id="GO:0009378">
    <property type="term" value="F:four-way junction helicase activity"/>
    <property type="evidence" value="ECO:0007669"/>
    <property type="project" value="TreeGrafter"/>
</dbReference>
<organism evidence="11 12">
    <name type="scientific">Streptomyces swartbergensis</name>
    <dbReference type="NCBI Taxonomy" id="487165"/>
    <lineage>
        <taxon>Bacteria</taxon>
        <taxon>Bacillati</taxon>
        <taxon>Actinomycetota</taxon>
        <taxon>Actinomycetes</taxon>
        <taxon>Kitasatosporales</taxon>
        <taxon>Streptomycetaceae</taxon>
        <taxon>Streptomyces</taxon>
    </lineage>
</organism>
<feature type="domain" description="Helicase C-terminal" evidence="10">
    <location>
        <begin position="240"/>
        <end position="382"/>
    </location>
</feature>
<dbReference type="SMART" id="SM00487">
    <property type="entry name" value="DEXDc"/>
    <property type="match status" value="1"/>
</dbReference>
<dbReference type="EMBL" id="NGFN01000139">
    <property type="protein sequence ID" value="OUD01084.1"/>
    <property type="molecule type" value="Genomic_DNA"/>
</dbReference>
<evidence type="ECO:0000256" key="7">
    <source>
        <dbReference type="ARBA" id="ARBA00044550"/>
    </source>
</evidence>
<keyword evidence="2" id="KW-0378">Hydrolase</keyword>
<dbReference type="Pfam" id="PF16124">
    <property type="entry name" value="RecQ_Zn_bind"/>
    <property type="match status" value="1"/>
</dbReference>
<dbReference type="GO" id="GO:0005737">
    <property type="term" value="C:cytoplasm"/>
    <property type="evidence" value="ECO:0007669"/>
    <property type="project" value="TreeGrafter"/>
</dbReference>
<dbReference type="Pfam" id="PF00270">
    <property type="entry name" value="DEAD"/>
    <property type="match status" value="1"/>
</dbReference>
<feature type="domain" description="Helicase ATP-binding" evidence="9">
    <location>
        <begin position="44"/>
        <end position="213"/>
    </location>
</feature>
<dbReference type="GO" id="GO:0006310">
    <property type="term" value="P:DNA recombination"/>
    <property type="evidence" value="ECO:0007669"/>
    <property type="project" value="InterPro"/>
</dbReference>
<dbReference type="CDD" id="cd17920">
    <property type="entry name" value="DEXHc_RecQ"/>
    <property type="match status" value="1"/>
</dbReference>
<accession>A0A243S0S7</accession>
<proteinExistence type="predicted"/>
<keyword evidence="1" id="KW-0547">Nucleotide-binding</keyword>
<dbReference type="InterPro" id="IPR032284">
    <property type="entry name" value="RecQ_Zn-bd"/>
</dbReference>
<dbReference type="GO" id="GO:0006281">
    <property type="term" value="P:DNA repair"/>
    <property type="evidence" value="ECO:0007669"/>
    <property type="project" value="TreeGrafter"/>
</dbReference>
<keyword evidence="3" id="KW-0347">Helicase</keyword>
<dbReference type="Proteomes" id="UP000195105">
    <property type="component" value="Unassembled WGS sequence"/>
</dbReference>
<dbReference type="InterPro" id="IPR002464">
    <property type="entry name" value="DNA/RNA_helicase_DEAH_CS"/>
</dbReference>
<dbReference type="SMART" id="SM00490">
    <property type="entry name" value="HELICc"/>
    <property type="match status" value="1"/>
</dbReference>
<reference evidence="11 12" key="1">
    <citation type="submission" date="2017-05" db="EMBL/GenBank/DDBJ databases">
        <title>Biotechnological potential of actinobacteria isolated from South African environments.</title>
        <authorList>
            <person name="Le Roes-Hill M."/>
            <person name="Prins A."/>
            <person name="Durrell K.A."/>
        </authorList>
    </citation>
    <scope>NUCLEOTIDE SEQUENCE [LARGE SCALE GENOMIC DNA]</scope>
    <source>
        <strain evidence="11 12">HMC13</strain>
    </source>
</reference>
<dbReference type="InterPro" id="IPR004589">
    <property type="entry name" value="DNA_helicase_ATP-dep_RecQ"/>
</dbReference>
<dbReference type="PANTHER" id="PTHR13710">
    <property type="entry name" value="DNA HELICASE RECQ FAMILY MEMBER"/>
    <property type="match status" value="1"/>
</dbReference>
<evidence type="ECO:0000259" key="10">
    <source>
        <dbReference type="PROSITE" id="PS51194"/>
    </source>
</evidence>
<keyword evidence="4" id="KW-0067">ATP-binding</keyword>
<evidence type="ECO:0000259" key="9">
    <source>
        <dbReference type="PROSITE" id="PS51192"/>
    </source>
</evidence>
<keyword evidence="5" id="KW-0238">DNA-binding</keyword>
<dbReference type="GO" id="GO:0005694">
    <property type="term" value="C:chromosome"/>
    <property type="evidence" value="ECO:0007669"/>
    <property type="project" value="TreeGrafter"/>
</dbReference>
<evidence type="ECO:0000256" key="6">
    <source>
        <dbReference type="ARBA" id="ARBA00044535"/>
    </source>
</evidence>
<dbReference type="InterPro" id="IPR014001">
    <property type="entry name" value="Helicase_ATP-bd"/>
</dbReference>
<comment type="caution">
    <text evidence="11">The sequence shown here is derived from an EMBL/GenBank/DDBJ whole genome shotgun (WGS) entry which is preliminary data.</text>
</comment>
<dbReference type="SUPFAM" id="SSF46785">
    <property type="entry name" value="Winged helix' DNA-binding domain"/>
    <property type="match status" value="1"/>
</dbReference>
<feature type="region of interest" description="Disordered" evidence="8">
    <location>
        <begin position="499"/>
        <end position="526"/>
    </location>
</feature>
<dbReference type="PROSITE" id="PS51194">
    <property type="entry name" value="HELICASE_CTER"/>
    <property type="match status" value="1"/>
</dbReference>
<dbReference type="PROSITE" id="PS51192">
    <property type="entry name" value="HELICASE_ATP_BIND_1"/>
    <property type="match status" value="1"/>
</dbReference>
<dbReference type="InterPro" id="IPR036390">
    <property type="entry name" value="WH_DNA-bd_sf"/>
</dbReference>
<dbReference type="CDD" id="cd18794">
    <property type="entry name" value="SF2_C_RecQ"/>
    <property type="match status" value="1"/>
</dbReference>
<dbReference type="InterPro" id="IPR001650">
    <property type="entry name" value="Helicase_C-like"/>
</dbReference>
<evidence type="ECO:0000256" key="3">
    <source>
        <dbReference type="ARBA" id="ARBA00022806"/>
    </source>
</evidence>
<evidence type="ECO:0000256" key="8">
    <source>
        <dbReference type="SAM" id="MobiDB-lite"/>
    </source>
</evidence>
<dbReference type="RefSeq" id="WP_086602647.1">
    <property type="nucleotide sequence ID" value="NZ_NGFN01000139.1"/>
</dbReference>
<dbReference type="InterPro" id="IPR011545">
    <property type="entry name" value="DEAD/DEAH_box_helicase_dom"/>
</dbReference>
<evidence type="ECO:0000256" key="4">
    <source>
        <dbReference type="ARBA" id="ARBA00022840"/>
    </source>
</evidence>
<dbReference type="GO" id="GO:0043138">
    <property type="term" value="F:3'-5' DNA helicase activity"/>
    <property type="evidence" value="ECO:0007669"/>
    <property type="project" value="TreeGrafter"/>
</dbReference>
<dbReference type="GO" id="GO:0003677">
    <property type="term" value="F:DNA binding"/>
    <property type="evidence" value="ECO:0007669"/>
    <property type="project" value="UniProtKB-KW"/>
</dbReference>
<dbReference type="NCBIfam" id="TIGR00614">
    <property type="entry name" value="recQ_fam"/>
    <property type="match status" value="1"/>
</dbReference>
<dbReference type="PROSITE" id="PS00690">
    <property type="entry name" value="DEAH_ATP_HELICASE"/>
    <property type="match status" value="1"/>
</dbReference>
<dbReference type="Gene3D" id="3.40.50.300">
    <property type="entry name" value="P-loop containing nucleotide triphosphate hydrolases"/>
    <property type="match status" value="2"/>
</dbReference>
<dbReference type="GO" id="GO:0016787">
    <property type="term" value="F:hydrolase activity"/>
    <property type="evidence" value="ECO:0007669"/>
    <property type="project" value="UniProtKB-KW"/>
</dbReference>
<dbReference type="Pfam" id="PF00271">
    <property type="entry name" value="Helicase_C"/>
    <property type="match status" value="1"/>
</dbReference>